<evidence type="ECO:0000313" key="4">
    <source>
        <dbReference type="Proteomes" id="UP000823849"/>
    </source>
</evidence>
<evidence type="ECO:0000313" key="3">
    <source>
        <dbReference type="EMBL" id="HJC14200.1"/>
    </source>
</evidence>
<dbReference type="Pfam" id="PF13271">
    <property type="entry name" value="DUF4062"/>
    <property type="match status" value="1"/>
</dbReference>
<feature type="domain" description="DUF4062" evidence="2">
    <location>
        <begin position="4"/>
        <end position="92"/>
    </location>
</feature>
<reference evidence="3" key="2">
    <citation type="submission" date="2021-04" db="EMBL/GenBank/DDBJ databases">
        <authorList>
            <person name="Gilroy R."/>
        </authorList>
    </citation>
    <scope>NUCLEOTIDE SEQUENCE</scope>
    <source>
        <strain evidence="3">CHK185-5351</strain>
    </source>
</reference>
<dbReference type="InterPro" id="IPR025139">
    <property type="entry name" value="DUF4062"/>
</dbReference>
<dbReference type="InterPro" id="IPR027417">
    <property type="entry name" value="P-loop_NTPase"/>
</dbReference>
<dbReference type="InterPro" id="IPR051191">
    <property type="entry name" value="DCAF12"/>
</dbReference>
<dbReference type="Proteomes" id="UP000823849">
    <property type="component" value="Unassembled WGS sequence"/>
</dbReference>
<dbReference type="AlphaFoldDB" id="A0A9D2SL64"/>
<gene>
    <name evidence="3" type="ORF">H9705_00010</name>
</gene>
<organism evidence="3 4">
    <name type="scientific">Candidatus Fusicatenibacter intestinigallinarum</name>
    <dbReference type="NCBI Taxonomy" id="2838598"/>
    <lineage>
        <taxon>Bacteria</taxon>
        <taxon>Bacillati</taxon>
        <taxon>Bacillota</taxon>
        <taxon>Clostridia</taxon>
        <taxon>Lachnospirales</taxon>
        <taxon>Lachnospiraceae</taxon>
        <taxon>Fusicatenibacter</taxon>
    </lineage>
</organism>
<dbReference type="EMBL" id="DWWU01000001">
    <property type="protein sequence ID" value="HJC14200.1"/>
    <property type="molecule type" value="Genomic_DNA"/>
</dbReference>
<dbReference type="PANTHER" id="PTHR19860:SF40">
    <property type="entry name" value="WD40 REPEAT-CONTAINING PROTEIN"/>
    <property type="match status" value="1"/>
</dbReference>
<comment type="caution">
    <text evidence="3">The sequence shown here is derived from an EMBL/GenBank/DDBJ whole genome shotgun (WGS) entry which is preliminary data.</text>
</comment>
<evidence type="ECO:0000259" key="2">
    <source>
        <dbReference type="Pfam" id="PF13271"/>
    </source>
</evidence>
<dbReference type="Gene3D" id="3.40.50.300">
    <property type="entry name" value="P-loop containing nucleotide triphosphate hydrolases"/>
    <property type="match status" value="1"/>
</dbReference>
<sequence>MKTIFVSSTFRDMDFERDLIQRRVVPAVNRLARRYGDEISCRDLRWGVNTMDMDSEEGARKVLTVCLDEIQKCCPYMIVLLGDRYGWIPDESLIADAMERAGMGRTAQEPGGLELSVTALEIEYGALWNPDQRKHTLFYFRRIKGSAPEACRPEDGHHAEKLKQLKERIIRLAGGQVREYCLTWNGETDEPDGLDDFAAMVERDICAQMQHDWEETARLTSWQRELRFQWEYAREKSVRFTSRKHLIARYLSMLEGGHRLFAVRGKEGMGKTTLMSRLACVLKEKWASEWDVLPLFCGSTESTDSAEEILKFILYYLEEQLQIPHYTEEKEGRPCDILEINRQIGRAVEAYSRTGGKRLVILVDGVEQLSDTSVRDPFLFIPWVRHRGLCLSNKVRMIFSCSEAYPAKSTFWYEDLSVFCRNEKTAAVKGILRVSGKELSRQAVNEILRKPGASSPLYIHMILWRLQMMDKEDFDRIRAAGDGMEAITAYQISLIRACPDHVEDICADIIDLAARRLRAEFMYPALQYLAVSRHGLREKDLETILTGRGVSWSALEFSLFLHYLNIFFICRSSGHYEFSHKSIRRVILAGCRDRKQMHRGIYRYLMGLEFEDAVWQTETAWHILEAGDERAFLDYIAEGNKKGVRYLEQYRDCPPYADLNLLEWRRWAGEELYRHSMQDGGRLVLDMVKTVTDEGSNNGADEKLLKFLYSIIDQCRQPEQSWQRELAASVMALSIQAYQAGRMNEKILDDGLRMMADRRELFQQEAFMEFLEAHTEARYEALKRDRTVENIKSLNESVLILSDFLLKTDMQGGRDTGTEDRIQSCLETSLLCLDAIAQINREEIVGNAAKTVELSEKYLKAGRGFFSLERDVSKKKGIGCIEKVLRLQADLVEICRTKEACGGMYAAISKSTGMLLETGDLLSEENRMQALGLIQICIDITKALHREIDPDYSGWISCVLPDCYLCEGDLYIQLGGSKNLELPLQAYLNAKSTIEAYITDPTVQDMGTIYVSRDRCRERLRDMYLWEE</sequence>
<reference evidence="3" key="1">
    <citation type="journal article" date="2021" name="PeerJ">
        <title>Extensive microbial diversity within the chicken gut microbiome revealed by metagenomics and culture.</title>
        <authorList>
            <person name="Gilroy R."/>
            <person name="Ravi A."/>
            <person name="Getino M."/>
            <person name="Pursley I."/>
            <person name="Horton D.L."/>
            <person name="Alikhan N.F."/>
            <person name="Baker D."/>
            <person name="Gharbi K."/>
            <person name="Hall N."/>
            <person name="Watson M."/>
            <person name="Adriaenssens E.M."/>
            <person name="Foster-Nyarko E."/>
            <person name="Jarju S."/>
            <person name="Secka A."/>
            <person name="Antonio M."/>
            <person name="Oren A."/>
            <person name="Chaudhuri R.R."/>
            <person name="La Ragione R."/>
            <person name="Hildebrand F."/>
            <person name="Pallen M.J."/>
        </authorList>
    </citation>
    <scope>NUCLEOTIDE SEQUENCE</scope>
    <source>
        <strain evidence="3">CHK185-5351</strain>
    </source>
</reference>
<proteinExistence type="predicted"/>
<protein>
    <submittedName>
        <fullName evidence="3">DUF4062 domain-containing protein</fullName>
    </submittedName>
</protein>
<accession>A0A9D2SL64</accession>
<dbReference type="SUPFAM" id="SSF52540">
    <property type="entry name" value="P-loop containing nucleoside triphosphate hydrolases"/>
    <property type="match status" value="1"/>
</dbReference>
<keyword evidence="1" id="KW-0677">Repeat</keyword>
<dbReference type="PANTHER" id="PTHR19860">
    <property type="entry name" value="DDB1- AND CUL4-ASSOCIATED FACTOR 12-RELATED"/>
    <property type="match status" value="1"/>
</dbReference>
<evidence type="ECO:0000256" key="1">
    <source>
        <dbReference type="ARBA" id="ARBA00022737"/>
    </source>
</evidence>
<name>A0A9D2SL64_9FIRM</name>